<feature type="compositionally biased region" description="Basic and acidic residues" evidence="1">
    <location>
        <begin position="72"/>
        <end position="113"/>
    </location>
</feature>
<evidence type="ECO:0000313" key="3">
    <source>
        <dbReference type="EMBL" id="KAK9682494.1"/>
    </source>
</evidence>
<dbReference type="PROSITE" id="PS50846">
    <property type="entry name" value="HMA_2"/>
    <property type="match status" value="1"/>
</dbReference>
<name>A0AAW1HZW2_SAPOF</name>
<dbReference type="Proteomes" id="UP001443914">
    <property type="component" value="Unassembled WGS sequence"/>
</dbReference>
<accession>A0AAW1HZW2</accession>
<evidence type="ECO:0000256" key="1">
    <source>
        <dbReference type="SAM" id="MobiDB-lite"/>
    </source>
</evidence>
<proteinExistence type="predicted"/>
<keyword evidence="4" id="KW-1185">Reference proteome</keyword>
<dbReference type="InterPro" id="IPR036163">
    <property type="entry name" value="HMA_dom_sf"/>
</dbReference>
<reference evidence="3" key="1">
    <citation type="submission" date="2024-03" db="EMBL/GenBank/DDBJ databases">
        <title>WGS assembly of Saponaria officinalis var. Norfolk2.</title>
        <authorList>
            <person name="Jenkins J."/>
            <person name="Shu S."/>
            <person name="Grimwood J."/>
            <person name="Barry K."/>
            <person name="Goodstein D."/>
            <person name="Schmutz J."/>
            <person name="Leebens-Mack J."/>
            <person name="Osbourn A."/>
        </authorList>
    </citation>
    <scope>NUCLEOTIDE SEQUENCE [LARGE SCALE GENOMIC DNA]</scope>
    <source>
        <strain evidence="3">JIC</strain>
    </source>
</reference>
<dbReference type="InterPro" id="IPR042885">
    <property type="entry name" value="HIPP47/16"/>
</dbReference>
<dbReference type="EMBL" id="JBDFQZ010000010">
    <property type="protein sequence ID" value="KAK9682494.1"/>
    <property type="molecule type" value="Genomic_DNA"/>
</dbReference>
<feature type="domain" description="HMA" evidence="2">
    <location>
        <begin position="2"/>
        <end position="72"/>
    </location>
</feature>
<gene>
    <name evidence="3" type="ORF">RND81_10G077600</name>
</gene>
<comment type="caution">
    <text evidence="3">The sequence shown here is derived from an EMBL/GenBank/DDBJ whole genome shotgun (WGS) entry which is preliminary data.</text>
</comment>
<feature type="region of interest" description="Disordered" evidence="1">
    <location>
        <begin position="67"/>
        <end position="118"/>
    </location>
</feature>
<dbReference type="SUPFAM" id="SSF55008">
    <property type="entry name" value="HMA, heavy metal-associated domain"/>
    <property type="match status" value="1"/>
</dbReference>
<sequence length="161" mass="17959">MKQKIVIKVFMRCEKCRKEVMKIAATADGVISVTLQGNDKDQVVVVGNEVDSAGLCTALRKKAGNATLLSVEEVKDPPKPEEKKKEETKKEEPKKPEDKKQENNNKSQDDNKKPSSTGCPCPGMYYHPPCQPPQYNHCQNPQFLMCTTLPLDDNPPPCSIM</sequence>
<evidence type="ECO:0000313" key="4">
    <source>
        <dbReference type="Proteomes" id="UP001443914"/>
    </source>
</evidence>
<dbReference type="PANTHER" id="PTHR46932:SF12">
    <property type="entry name" value="HEAVY METAL-ASSOCIATED ISOPRENYLATED PLANT PROTEIN 47"/>
    <property type="match status" value="1"/>
</dbReference>
<organism evidence="3 4">
    <name type="scientific">Saponaria officinalis</name>
    <name type="common">Common soapwort</name>
    <name type="synonym">Lychnis saponaria</name>
    <dbReference type="NCBI Taxonomy" id="3572"/>
    <lineage>
        <taxon>Eukaryota</taxon>
        <taxon>Viridiplantae</taxon>
        <taxon>Streptophyta</taxon>
        <taxon>Embryophyta</taxon>
        <taxon>Tracheophyta</taxon>
        <taxon>Spermatophyta</taxon>
        <taxon>Magnoliopsida</taxon>
        <taxon>eudicotyledons</taxon>
        <taxon>Gunneridae</taxon>
        <taxon>Pentapetalae</taxon>
        <taxon>Caryophyllales</taxon>
        <taxon>Caryophyllaceae</taxon>
        <taxon>Caryophylleae</taxon>
        <taxon>Saponaria</taxon>
    </lineage>
</organism>
<dbReference type="Pfam" id="PF00403">
    <property type="entry name" value="HMA"/>
    <property type="match status" value="1"/>
</dbReference>
<dbReference type="AlphaFoldDB" id="A0AAW1HZW2"/>
<evidence type="ECO:0000259" key="2">
    <source>
        <dbReference type="PROSITE" id="PS50846"/>
    </source>
</evidence>
<dbReference type="Gene3D" id="3.30.70.100">
    <property type="match status" value="1"/>
</dbReference>
<dbReference type="PANTHER" id="PTHR46932">
    <property type="entry name" value="HEAVY METAL-ASSOCIATED ISOPRENYLATED PLANT PROTEIN 47"/>
    <property type="match status" value="1"/>
</dbReference>
<dbReference type="GO" id="GO:0046872">
    <property type="term" value="F:metal ion binding"/>
    <property type="evidence" value="ECO:0007669"/>
    <property type="project" value="InterPro"/>
</dbReference>
<dbReference type="InterPro" id="IPR006121">
    <property type="entry name" value="HMA_dom"/>
</dbReference>
<protein>
    <recommendedName>
        <fullName evidence="2">HMA domain-containing protein</fullName>
    </recommendedName>
</protein>